<dbReference type="EMBL" id="QQTP01000006">
    <property type="protein sequence ID" value="RDJ24724.1"/>
    <property type="molecule type" value="Genomic_DNA"/>
</dbReference>
<dbReference type="InterPro" id="IPR029058">
    <property type="entry name" value="AB_hydrolase_fold"/>
</dbReference>
<keyword evidence="1" id="KW-0121">Carboxypeptidase</keyword>
<dbReference type="PANTHER" id="PTHR11802:SF3">
    <property type="entry name" value="RETINOID-INDUCIBLE SERINE CARBOXYPEPTIDASE"/>
    <property type="match status" value="1"/>
</dbReference>
<protein>
    <submittedName>
        <fullName evidence="8">Peptidase S10</fullName>
    </submittedName>
</protein>
<keyword evidence="5" id="KW-0325">Glycoprotein</keyword>
<sequence length="528" mass="56979">MKIRPLLSLALAGLIVLAPLAMAEQAWSQDAGPSRRGPSQSSQQEGRAESRQEARPAAPQGAALPAPSITRHDLALPGRTLRYTATAGALPVRDQSGRVLAEIAYVAYVLDRDQGAPATARPVTFAFNGGPGAASAYLNLGLMGPRRLPFGRQGDVPSMPPLLVDNADTWLDFSDLVFIDPVGTGFSRFAPGGGEARGLLWSVEGDYKSLSRFIANWLRQNDRLASPKYLVGESYGGFRAPKIASELQTSDGVGVSGIIMLSPVLDFTYQRDAGGSPLRWVVSLPAMAAVKLERDGKLSQQALTDAERYATSDYLADLLKGPRDRDAVKRMTERVSALTGLDRALVEQLGGKVDAGTFLRALDRDKGLVGSPYDGSVASLDPDPEAARSRAPDAVLGAITAPLTSAMLGYYASELNWRPDGRYFLLNDEIARRWSYGQGRGDRESMHELRSALALDPRLQVIVAHGFTDLVTPYFESKLLLDQLPALGDPARVQLRTFPGGHMFYARDASRAGLREAARVMMESRQGL</sequence>
<gene>
    <name evidence="8" type="ORF">DWE98_13715</name>
</gene>
<accession>A0A370L642</accession>
<dbReference type="AlphaFoldDB" id="A0A370L642"/>
<dbReference type="Gene3D" id="3.40.50.1820">
    <property type="entry name" value="alpha/beta hydrolase"/>
    <property type="match status" value="1"/>
</dbReference>
<evidence type="ECO:0000313" key="8">
    <source>
        <dbReference type="EMBL" id="RDJ24724.1"/>
    </source>
</evidence>
<feature type="signal peptide" evidence="7">
    <location>
        <begin position="1"/>
        <end position="23"/>
    </location>
</feature>
<evidence type="ECO:0000256" key="6">
    <source>
        <dbReference type="SAM" id="MobiDB-lite"/>
    </source>
</evidence>
<proteinExistence type="predicted"/>
<evidence type="ECO:0000256" key="5">
    <source>
        <dbReference type="ARBA" id="ARBA00023180"/>
    </source>
</evidence>
<dbReference type="OrthoDB" id="9770107at2"/>
<organism evidence="8 9">
    <name type="scientific">Bosea caraganae</name>
    <dbReference type="NCBI Taxonomy" id="2763117"/>
    <lineage>
        <taxon>Bacteria</taxon>
        <taxon>Pseudomonadati</taxon>
        <taxon>Pseudomonadota</taxon>
        <taxon>Alphaproteobacteria</taxon>
        <taxon>Hyphomicrobiales</taxon>
        <taxon>Boseaceae</taxon>
        <taxon>Bosea</taxon>
    </lineage>
</organism>
<evidence type="ECO:0000256" key="7">
    <source>
        <dbReference type="SAM" id="SignalP"/>
    </source>
</evidence>
<dbReference type="InterPro" id="IPR001563">
    <property type="entry name" value="Peptidase_S10"/>
</dbReference>
<dbReference type="Pfam" id="PF00450">
    <property type="entry name" value="Peptidase_S10"/>
    <property type="match status" value="1"/>
</dbReference>
<dbReference type="RefSeq" id="WP_114829820.1">
    <property type="nucleotide sequence ID" value="NZ_QQTO01000033.1"/>
</dbReference>
<reference evidence="9" key="1">
    <citation type="submission" date="2018-07" db="EMBL/GenBank/DDBJ databases">
        <authorList>
            <person name="Safronova V.I."/>
            <person name="Chirak E.R."/>
            <person name="Sazanova A.L."/>
        </authorList>
    </citation>
    <scope>NUCLEOTIDE SEQUENCE [LARGE SCALE GENOMIC DNA]</scope>
    <source>
        <strain evidence="9">RCAM04685</strain>
    </source>
</reference>
<feature type="region of interest" description="Disordered" evidence="6">
    <location>
        <begin position="28"/>
        <end position="68"/>
    </location>
</feature>
<evidence type="ECO:0000256" key="1">
    <source>
        <dbReference type="ARBA" id="ARBA00022645"/>
    </source>
</evidence>
<dbReference type="SUPFAM" id="SSF53474">
    <property type="entry name" value="alpha/beta-Hydrolases"/>
    <property type="match status" value="1"/>
</dbReference>
<feature type="compositionally biased region" description="Low complexity" evidence="6">
    <location>
        <begin position="32"/>
        <end position="45"/>
    </location>
</feature>
<dbReference type="GO" id="GO:0004185">
    <property type="term" value="F:serine-type carboxypeptidase activity"/>
    <property type="evidence" value="ECO:0007669"/>
    <property type="project" value="InterPro"/>
</dbReference>
<evidence type="ECO:0000313" key="9">
    <source>
        <dbReference type="Proteomes" id="UP000255207"/>
    </source>
</evidence>
<dbReference type="GO" id="GO:0006508">
    <property type="term" value="P:proteolysis"/>
    <property type="evidence" value="ECO:0007669"/>
    <property type="project" value="UniProtKB-KW"/>
</dbReference>
<keyword evidence="2" id="KW-0645">Protease</keyword>
<keyword evidence="4" id="KW-0378">Hydrolase</keyword>
<dbReference type="Proteomes" id="UP000255207">
    <property type="component" value="Unassembled WGS sequence"/>
</dbReference>
<evidence type="ECO:0000256" key="3">
    <source>
        <dbReference type="ARBA" id="ARBA00022729"/>
    </source>
</evidence>
<evidence type="ECO:0000256" key="4">
    <source>
        <dbReference type="ARBA" id="ARBA00022801"/>
    </source>
</evidence>
<keyword evidence="9" id="KW-1185">Reference proteome</keyword>
<feature type="compositionally biased region" description="Low complexity" evidence="6">
    <location>
        <begin position="55"/>
        <end position="67"/>
    </location>
</feature>
<comment type="caution">
    <text evidence="8">The sequence shown here is derived from an EMBL/GenBank/DDBJ whole genome shotgun (WGS) entry which is preliminary data.</text>
</comment>
<dbReference type="PROSITE" id="PS00131">
    <property type="entry name" value="CARBOXYPEPT_SER_SER"/>
    <property type="match status" value="1"/>
</dbReference>
<name>A0A370L642_9HYPH</name>
<dbReference type="PANTHER" id="PTHR11802">
    <property type="entry name" value="SERINE PROTEASE FAMILY S10 SERINE CARBOXYPEPTIDASE"/>
    <property type="match status" value="1"/>
</dbReference>
<feature type="chain" id="PRO_5030068415" evidence="7">
    <location>
        <begin position="24"/>
        <end position="528"/>
    </location>
</feature>
<keyword evidence="3 7" id="KW-0732">Signal</keyword>
<evidence type="ECO:0000256" key="2">
    <source>
        <dbReference type="ARBA" id="ARBA00022670"/>
    </source>
</evidence>
<dbReference type="InterPro" id="IPR018202">
    <property type="entry name" value="Ser_caboxypep_ser_AS"/>
</dbReference>